<sequence length="443" mass="49700">MDEAWRSAVDLAHEADANLNDGLPSNLSSYRVGTVPIQENDAERSMNKVKESTNGQTIPPGRWSPPPCDPLLEVPGELVYSLEKKGRSQYWAARVEQYVPPTLPWVPPKYRVRFKDDTFRTVTRDMFFTSDEPEFYTCSLGHWASDDEESEIDSGDEHVSWETVTVEHAMPPPNPDDFCELPIREQFAYIKPVIKAVLNETYLPARERHQAFMQGGPSRIRLLKTATGKGDLSAREVSQLGRVLQFWVLGPMRVQRARPQLLEDLKSESGQSSLTDVQVEQILCPPSPTSPKSTSGRKAVLSPPPQSSFASSSSDIEPSEFMRQTGSPGYEALSESDKLQARLSADLPPNYCLLVLFHEATLQLLLWRSGERRSPDLLSQDEEASLRAIGLAKSEEKEWVEEISRMRGMRAKDRDSPSPVVDGGTDKLRSGRSLRPRTLSFAR</sequence>
<feature type="region of interest" description="Disordered" evidence="1">
    <location>
        <begin position="283"/>
        <end position="333"/>
    </location>
</feature>
<proteinExistence type="predicted"/>
<organism evidence="2 3">
    <name type="scientific">Lactarius akahatsu</name>
    <dbReference type="NCBI Taxonomy" id="416441"/>
    <lineage>
        <taxon>Eukaryota</taxon>
        <taxon>Fungi</taxon>
        <taxon>Dikarya</taxon>
        <taxon>Basidiomycota</taxon>
        <taxon>Agaricomycotina</taxon>
        <taxon>Agaricomycetes</taxon>
        <taxon>Russulales</taxon>
        <taxon>Russulaceae</taxon>
        <taxon>Lactarius</taxon>
    </lineage>
</organism>
<evidence type="ECO:0000313" key="2">
    <source>
        <dbReference type="EMBL" id="KAH9001378.1"/>
    </source>
</evidence>
<keyword evidence="3" id="KW-1185">Reference proteome</keyword>
<accession>A0AAD4QI20</accession>
<name>A0AAD4QI20_9AGAM</name>
<reference evidence="2" key="1">
    <citation type="submission" date="2022-01" db="EMBL/GenBank/DDBJ databases">
        <title>Comparative genomics reveals a dynamic genome evolution in the ectomycorrhizal milk-cap (Lactarius) mushrooms.</title>
        <authorList>
            <consortium name="DOE Joint Genome Institute"/>
            <person name="Lebreton A."/>
            <person name="Tang N."/>
            <person name="Kuo A."/>
            <person name="LaButti K."/>
            <person name="Drula E."/>
            <person name="Barry K."/>
            <person name="Clum A."/>
            <person name="Lipzen A."/>
            <person name="Mousain D."/>
            <person name="Ng V."/>
            <person name="Wang R."/>
            <person name="Wang X."/>
            <person name="Dai Y."/>
            <person name="Henrissat B."/>
            <person name="Grigoriev I.V."/>
            <person name="Guerin-Laguette A."/>
            <person name="Yu F."/>
            <person name="Martin F.M."/>
        </authorList>
    </citation>
    <scope>NUCLEOTIDE SEQUENCE</scope>
    <source>
        <strain evidence="2">QP</strain>
    </source>
</reference>
<protein>
    <submittedName>
        <fullName evidence="2">Uncharacterized protein</fullName>
    </submittedName>
</protein>
<feature type="compositionally biased region" description="Low complexity" evidence="1">
    <location>
        <begin position="307"/>
        <end position="316"/>
    </location>
</feature>
<feature type="compositionally biased region" description="Basic and acidic residues" evidence="1">
    <location>
        <begin position="405"/>
        <end position="416"/>
    </location>
</feature>
<dbReference type="EMBL" id="JAKELL010000001">
    <property type="protein sequence ID" value="KAH9001378.1"/>
    <property type="molecule type" value="Genomic_DNA"/>
</dbReference>
<evidence type="ECO:0000313" key="3">
    <source>
        <dbReference type="Proteomes" id="UP001201163"/>
    </source>
</evidence>
<feature type="region of interest" description="Disordered" evidence="1">
    <location>
        <begin position="405"/>
        <end position="443"/>
    </location>
</feature>
<comment type="caution">
    <text evidence="2">The sequence shown here is derived from an EMBL/GenBank/DDBJ whole genome shotgun (WGS) entry which is preliminary data.</text>
</comment>
<evidence type="ECO:0000256" key="1">
    <source>
        <dbReference type="SAM" id="MobiDB-lite"/>
    </source>
</evidence>
<dbReference type="AlphaFoldDB" id="A0AAD4QI20"/>
<gene>
    <name evidence="2" type="ORF">EDB92DRAFT_1939123</name>
</gene>
<dbReference type="Proteomes" id="UP001201163">
    <property type="component" value="Unassembled WGS sequence"/>
</dbReference>